<comment type="caution">
    <text evidence="1">The sequence shown here is derived from an EMBL/GenBank/DDBJ whole genome shotgun (WGS) entry which is preliminary data.</text>
</comment>
<organism evidence="1 2">
    <name type="scientific">Blattamonas nauphoetae</name>
    <dbReference type="NCBI Taxonomy" id="2049346"/>
    <lineage>
        <taxon>Eukaryota</taxon>
        <taxon>Metamonada</taxon>
        <taxon>Preaxostyla</taxon>
        <taxon>Oxymonadida</taxon>
        <taxon>Blattamonas</taxon>
    </lineage>
</organism>
<evidence type="ECO:0000313" key="1">
    <source>
        <dbReference type="EMBL" id="KAK2961008.1"/>
    </source>
</evidence>
<dbReference type="Proteomes" id="UP001281761">
    <property type="component" value="Unassembled WGS sequence"/>
</dbReference>
<sequence length="86" mass="9711">MNPDFLLQFEKRNQMLSRRSPTQPLFLILCIHIFFGDANAIMQKSTEAVKADVAVGTGSGLIKHTMMRWTLVSSFRDSKTVCSLSF</sequence>
<reference evidence="1 2" key="1">
    <citation type="journal article" date="2022" name="bioRxiv">
        <title>Genomics of Preaxostyla Flagellates Illuminates Evolutionary Transitions and the Path Towards Mitochondrial Loss.</title>
        <authorList>
            <person name="Novak L.V.F."/>
            <person name="Treitli S.C."/>
            <person name="Pyrih J."/>
            <person name="Halakuc P."/>
            <person name="Pipaliya S.V."/>
            <person name="Vacek V."/>
            <person name="Brzon O."/>
            <person name="Soukal P."/>
            <person name="Eme L."/>
            <person name="Dacks J.B."/>
            <person name="Karnkowska A."/>
            <person name="Elias M."/>
            <person name="Hampl V."/>
        </authorList>
    </citation>
    <scope>NUCLEOTIDE SEQUENCE [LARGE SCALE GENOMIC DNA]</scope>
    <source>
        <strain evidence="1">NAU3</strain>
        <tissue evidence="1">Gut</tissue>
    </source>
</reference>
<proteinExistence type="predicted"/>
<keyword evidence="2" id="KW-1185">Reference proteome</keyword>
<protein>
    <submittedName>
        <fullName evidence="1">Uncharacterized protein</fullName>
    </submittedName>
</protein>
<dbReference type="EMBL" id="JARBJD010000019">
    <property type="protein sequence ID" value="KAK2961008.1"/>
    <property type="molecule type" value="Genomic_DNA"/>
</dbReference>
<gene>
    <name evidence="1" type="ORF">BLNAU_4095</name>
</gene>
<name>A0ABQ9YB62_9EUKA</name>
<evidence type="ECO:0000313" key="2">
    <source>
        <dbReference type="Proteomes" id="UP001281761"/>
    </source>
</evidence>
<accession>A0ABQ9YB62</accession>